<feature type="compositionally biased region" description="Basic and acidic residues" evidence="5">
    <location>
        <begin position="998"/>
        <end position="1018"/>
    </location>
</feature>
<dbReference type="PANTHER" id="PTHR13068:SF166">
    <property type="entry name" value="TRANSCRIPTION TERMINATION FACTOR MTERF15, MITOCHONDRIAL-LIKE"/>
    <property type="match status" value="1"/>
</dbReference>
<protein>
    <submittedName>
        <fullName evidence="6">Uncharacterized protein</fullName>
    </submittedName>
</protein>
<dbReference type="GO" id="GO:0003676">
    <property type="term" value="F:nucleic acid binding"/>
    <property type="evidence" value="ECO:0007669"/>
    <property type="project" value="InterPro"/>
</dbReference>
<evidence type="ECO:0000256" key="4">
    <source>
        <dbReference type="SAM" id="Coils"/>
    </source>
</evidence>
<feature type="region of interest" description="Disordered" evidence="5">
    <location>
        <begin position="318"/>
        <end position="347"/>
    </location>
</feature>
<dbReference type="PANTHER" id="PTHR13068">
    <property type="entry name" value="CGI-12 PROTEIN-RELATED"/>
    <property type="match status" value="1"/>
</dbReference>
<keyword evidence="3" id="KW-0809">Transit peptide</keyword>
<keyword evidence="7" id="KW-1185">Reference proteome</keyword>
<feature type="region of interest" description="Disordered" evidence="5">
    <location>
        <begin position="998"/>
        <end position="1023"/>
    </location>
</feature>
<comment type="similarity">
    <text evidence="1">Belongs to the mTERF family.</text>
</comment>
<feature type="region of interest" description="Disordered" evidence="5">
    <location>
        <begin position="881"/>
        <end position="901"/>
    </location>
</feature>
<dbReference type="Gramene" id="RZC75738">
    <property type="protein sequence ID" value="RZC75738"/>
    <property type="gene ID" value="C5167_002004"/>
</dbReference>
<keyword evidence="4" id="KW-0175">Coiled coil</keyword>
<dbReference type="InterPro" id="IPR003690">
    <property type="entry name" value="MTERF"/>
</dbReference>
<feature type="region of interest" description="Disordered" evidence="5">
    <location>
        <begin position="378"/>
        <end position="398"/>
    </location>
</feature>
<evidence type="ECO:0000313" key="6">
    <source>
        <dbReference type="EMBL" id="RZC75738.1"/>
    </source>
</evidence>
<evidence type="ECO:0000256" key="1">
    <source>
        <dbReference type="ARBA" id="ARBA00007692"/>
    </source>
</evidence>
<feature type="coiled-coil region" evidence="4">
    <location>
        <begin position="563"/>
        <end position="606"/>
    </location>
</feature>
<accession>A0A4Y7KU76</accession>
<reference evidence="6 7" key="1">
    <citation type="journal article" date="2018" name="Science">
        <title>The opium poppy genome and morphinan production.</title>
        <authorList>
            <person name="Guo L."/>
            <person name="Winzer T."/>
            <person name="Yang X."/>
            <person name="Li Y."/>
            <person name="Ning Z."/>
            <person name="He Z."/>
            <person name="Teodor R."/>
            <person name="Lu Y."/>
            <person name="Bowser T.A."/>
            <person name="Graham I.A."/>
            <person name="Ye K."/>
        </authorList>
    </citation>
    <scope>NUCLEOTIDE SEQUENCE [LARGE SCALE GENOMIC DNA]</scope>
    <source>
        <strain evidence="7">cv. HN1</strain>
        <tissue evidence="6">Leaves</tissue>
    </source>
</reference>
<dbReference type="GO" id="GO:0006353">
    <property type="term" value="P:DNA-templated transcription termination"/>
    <property type="evidence" value="ECO:0007669"/>
    <property type="project" value="UniProtKB-KW"/>
</dbReference>
<feature type="region of interest" description="Disordered" evidence="5">
    <location>
        <begin position="663"/>
        <end position="682"/>
    </location>
</feature>
<dbReference type="SMART" id="SM00733">
    <property type="entry name" value="Mterf"/>
    <property type="match status" value="2"/>
</dbReference>
<dbReference type="AlphaFoldDB" id="A0A4Y7KU76"/>
<evidence type="ECO:0000256" key="5">
    <source>
        <dbReference type="SAM" id="MobiDB-lite"/>
    </source>
</evidence>
<feature type="compositionally biased region" description="Basic and acidic residues" evidence="5">
    <location>
        <begin position="668"/>
        <end position="678"/>
    </location>
</feature>
<dbReference type="Proteomes" id="UP000316621">
    <property type="component" value="Chromosome 9"/>
</dbReference>
<evidence type="ECO:0000313" key="7">
    <source>
        <dbReference type="Proteomes" id="UP000316621"/>
    </source>
</evidence>
<evidence type="ECO:0000256" key="3">
    <source>
        <dbReference type="ARBA" id="ARBA00022946"/>
    </source>
</evidence>
<dbReference type="OMA" id="TNCMASE"/>
<organism evidence="6 7">
    <name type="scientific">Papaver somniferum</name>
    <name type="common">Opium poppy</name>
    <dbReference type="NCBI Taxonomy" id="3469"/>
    <lineage>
        <taxon>Eukaryota</taxon>
        <taxon>Viridiplantae</taxon>
        <taxon>Streptophyta</taxon>
        <taxon>Embryophyta</taxon>
        <taxon>Tracheophyta</taxon>
        <taxon>Spermatophyta</taxon>
        <taxon>Magnoliopsida</taxon>
        <taxon>Ranunculales</taxon>
        <taxon>Papaveraceae</taxon>
        <taxon>Papaveroideae</taxon>
        <taxon>Papaver</taxon>
    </lineage>
</organism>
<dbReference type="InterPro" id="IPR038538">
    <property type="entry name" value="MTERF_sf"/>
</dbReference>
<feature type="non-terminal residue" evidence="6">
    <location>
        <position position="1126"/>
    </location>
</feature>
<dbReference type="Gene3D" id="1.25.70.10">
    <property type="entry name" value="Transcription termination factor 3, mitochondrial"/>
    <property type="match status" value="1"/>
</dbReference>
<feature type="coiled-coil region" evidence="4">
    <location>
        <begin position="228"/>
        <end position="255"/>
    </location>
</feature>
<proteinExistence type="inferred from homology"/>
<sequence>EIVKEIKGMGFDPSKTSFFSAIHAIRSMTKSTWETKLNAFRKWGWSEEQIQHAFKIHPTCMTVSEKKISENVDYLVNQVGYSSLLIAGCPQILVFSLEKRIIPRCSVYQSLVFKGLINEGQVPLRSVLRMTEESFLDKIVIKYQEKAPELMKIYKQALNRRVMDEGVQGSVLKNEEEDKSEEEEEIAVVPLDEKVLDNSQVSVLQKKVGLDAVEESMKAIWPKKVMKESKKKKVMKKVKKKVEELEDDQFSAKKKEKDKDKNKEEEMAVVCMVGKEWKCQRKPKGLRRLLKKKLKKKVAEVQDNGAIKYVAEAPGLLQHEKSKNKVEEEQCSGAKKEEHEKSKEQDEVVAVSMVEEVLEDSQASVLECKVSLDEVDESKKAKNIKKASKKQEKKATEVQDSAAIKYDVEVPELLQASNRPVTGDSQNEEATFYPERATECAAGLLKEAKVVVRTQVGKLNKKASLSDLVKQEEELWKEEVSKKAKKRKKDLKKIKKKVDEVQGSALELLQESDSRVMKDSQSEEVAFCPERDAESVAALPKVAKVVDKNQGGKPKKKASWSNLVEQEEELKKIEETKKAKKLKKVSKKAEKKVEDVHASVAKKEDEDKSEEVVVAVPIIEKILEDSHSSVLKRKLVLDTVEETKKVKRAKKLLKKSKKKVVEEQCSSAKKEEHDKSKEEDEVAAVSMVEKVLDDSQASALKSKVSLDEVEESKKAKKVNQLLKKREKKANEVQGGAAIEYDVEVPELLQASNRPFTEDSQNEEVTFCPERATESVAGLLKVAQVVVKSQPGKLNKKASSSDIVEQEEELLKEVVSKKAKKHKKVLKKIKKKVEEVPGSAPELLQESDSRVMKDSQSEVVAFCPERDAESVAALSKVAKVVDKGQGGKPKKKASSSDLVEQEEELKKIEETKKAKKLKKVLKKAKKKVEAVQGSGAKKEEEDKSGEVVVAVPIIKKILKDNHSSVLKRKLVLDTVEETKKVKKAKKLLKKSKKKVKEEQCIGAKKKEHDKSKEEDEALKKREKKANEVQGSAAMKCDVEVPELLQKEVFRRSVSVCVVGNFTNAFKESDTGVGLILCKGTGEIKQECRVLGDAAAVLWPAKLKTNCMASELCSWVLHIFAGNHKFAE</sequence>
<feature type="non-terminal residue" evidence="6">
    <location>
        <position position="1"/>
    </location>
</feature>
<keyword evidence="2" id="KW-0806">Transcription termination</keyword>
<evidence type="ECO:0000256" key="2">
    <source>
        <dbReference type="ARBA" id="ARBA00022472"/>
    </source>
</evidence>
<feature type="compositionally biased region" description="Basic and acidic residues" evidence="5">
    <location>
        <begin position="318"/>
        <end position="346"/>
    </location>
</feature>
<dbReference type="Pfam" id="PF02536">
    <property type="entry name" value="mTERF"/>
    <property type="match status" value="1"/>
</dbReference>
<keyword evidence="2" id="KW-0805">Transcription regulation</keyword>
<name>A0A4Y7KU76_PAPSO</name>
<feature type="coiled-coil region" evidence="4">
    <location>
        <begin position="477"/>
        <end position="511"/>
    </location>
</feature>
<dbReference type="EMBL" id="CM010723">
    <property type="protein sequence ID" value="RZC75738.1"/>
    <property type="molecule type" value="Genomic_DNA"/>
</dbReference>
<keyword evidence="2" id="KW-0804">Transcription</keyword>
<gene>
    <name evidence="6" type="ORF">C5167_002004</name>
</gene>